<name>A0A3S4W425_9PAST</name>
<organism evidence="2 3">
    <name type="scientific">Rodentibacter pneumotropicus</name>
    <dbReference type="NCBI Taxonomy" id="758"/>
    <lineage>
        <taxon>Bacteria</taxon>
        <taxon>Pseudomonadati</taxon>
        <taxon>Pseudomonadota</taxon>
        <taxon>Gammaproteobacteria</taxon>
        <taxon>Pasteurellales</taxon>
        <taxon>Pasteurellaceae</taxon>
        <taxon>Rodentibacter</taxon>
    </lineage>
</organism>
<dbReference type="Proteomes" id="UP000278733">
    <property type="component" value="Chromosome"/>
</dbReference>
<sequence length="46" mass="4973">MLLGLSGMLSFMVSGWDNPAMPDYSLGYIYLPAVFGITATSFLPLN</sequence>
<protein>
    <submittedName>
        <fullName evidence="2">Transmembrane protein</fullName>
    </submittedName>
</protein>
<keyword evidence="1" id="KW-0472">Membrane</keyword>
<evidence type="ECO:0000256" key="1">
    <source>
        <dbReference type="SAM" id="Phobius"/>
    </source>
</evidence>
<keyword evidence="1" id="KW-1133">Transmembrane helix</keyword>
<dbReference type="KEGG" id="rpne:NCTC8284_03456"/>
<gene>
    <name evidence="2" type="ORF">NCTC8284_03456</name>
</gene>
<reference evidence="2 3" key="1">
    <citation type="submission" date="2018-12" db="EMBL/GenBank/DDBJ databases">
        <authorList>
            <consortium name="Pathogen Informatics"/>
        </authorList>
    </citation>
    <scope>NUCLEOTIDE SEQUENCE [LARGE SCALE GENOMIC DNA]</scope>
    <source>
        <strain evidence="2 3">NCTC8284</strain>
    </source>
</reference>
<proteinExistence type="predicted"/>
<dbReference type="AlphaFoldDB" id="A0A3S4W425"/>
<keyword evidence="1 2" id="KW-0812">Transmembrane</keyword>
<feature type="transmembrane region" description="Helical" evidence="1">
    <location>
        <begin position="25"/>
        <end position="45"/>
    </location>
</feature>
<accession>A0A3S4W425</accession>
<dbReference type="EMBL" id="LR134405">
    <property type="protein sequence ID" value="VEH68226.1"/>
    <property type="molecule type" value="Genomic_DNA"/>
</dbReference>
<evidence type="ECO:0000313" key="2">
    <source>
        <dbReference type="EMBL" id="VEH68226.1"/>
    </source>
</evidence>
<evidence type="ECO:0000313" key="3">
    <source>
        <dbReference type="Proteomes" id="UP000278733"/>
    </source>
</evidence>